<dbReference type="EMBL" id="JAUSQW010000001">
    <property type="protein sequence ID" value="MDP9800932.1"/>
    <property type="molecule type" value="Genomic_DNA"/>
</dbReference>
<organism evidence="2 3">
    <name type="scientific">Arcanobacterium wilhelmae</name>
    <dbReference type="NCBI Taxonomy" id="1803177"/>
    <lineage>
        <taxon>Bacteria</taxon>
        <taxon>Bacillati</taxon>
        <taxon>Actinomycetota</taxon>
        <taxon>Actinomycetes</taxon>
        <taxon>Actinomycetales</taxon>
        <taxon>Actinomycetaceae</taxon>
        <taxon>Arcanobacterium</taxon>
    </lineage>
</organism>
<evidence type="ECO:0008006" key="4">
    <source>
        <dbReference type="Google" id="ProtNLM"/>
    </source>
</evidence>
<keyword evidence="1" id="KW-0472">Membrane</keyword>
<gene>
    <name evidence="2" type="ORF">J2S49_001008</name>
</gene>
<keyword evidence="1" id="KW-1133">Transmembrane helix</keyword>
<evidence type="ECO:0000256" key="1">
    <source>
        <dbReference type="SAM" id="Phobius"/>
    </source>
</evidence>
<accession>A0ABT9NB46</accession>
<keyword evidence="1" id="KW-0812">Transmembrane</keyword>
<sequence length="152" mass="16568">MPIGAAVAVAIRKPKAPGSIQTYSKTTTALMLLFGIVVLASSVFLALKGSGNAGALKHWVTVVVTFVLGVGAIIGGYFYATYSLTVTHDSITISHPFRGTQILTRHNIISVGDSYFKGVRLLEVTYRDHDRVRKIRFDRARFDMTAFFGSRG</sequence>
<name>A0ABT9NB46_9ACTO</name>
<evidence type="ECO:0000313" key="2">
    <source>
        <dbReference type="EMBL" id="MDP9800932.1"/>
    </source>
</evidence>
<feature type="transmembrane region" description="Helical" evidence="1">
    <location>
        <begin position="29"/>
        <end position="47"/>
    </location>
</feature>
<protein>
    <recommendedName>
        <fullName evidence="4">PH domain-containing protein</fullName>
    </recommendedName>
</protein>
<proteinExistence type="predicted"/>
<keyword evidence="3" id="KW-1185">Reference proteome</keyword>
<reference evidence="2 3" key="1">
    <citation type="submission" date="2023-07" db="EMBL/GenBank/DDBJ databases">
        <title>Sequencing the genomes of 1000 actinobacteria strains.</title>
        <authorList>
            <person name="Klenk H.-P."/>
        </authorList>
    </citation>
    <scope>NUCLEOTIDE SEQUENCE [LARGE SCALE GENOMIC DNA]</scope>
    <source>
        <strain evidence="2 3">DSM 102162</strain>
    </source>
</reference>
<comment type="caution">
    <text evidence="2">The sequence shown here is derived from an EMBL/GenBank/DDBJ whole genome shotgun (WGS) entry which is preliminary data.</text>
</comment>
<dbReference type="RefSeq" id="WP_278058471.1">
    <property type="nucleotide sequence ID" value="NZ_CP121247.1"/>
</dbReference>
<evidence type="ECO:0000313" key="3">
    <source>
        <dbReference type="Proteomes" id="UP001235966"/>
    </source>
</evidence>
<dbReference type="Proteomes" id="UP001235966">
    <property type="component" value="Unassembled WGS sequence"/>
</dbReference>
<feature type="transmembrane region" description="Helical" evidence="1">
    <location>
        <begin position="59"/>
        <end position="80"/>
    </location>
</feature>